<dbReference type="SUPFAM" id="SSF55961">
    <property type="entry name" value="Bet v1-like"/>
    <property type="match status" value="1"/>
</dbReference>
<evidence type="ECO:0000256" key="1">
    <source>
        <dbReference type="ARBA" id="ARBA00006817"/>
    </source>
</evidence>
<organism evidence="3 4">
    <name type="scientific">Aequorivita sublithincola (strain DSM 14238 / LMG 21431 / ACAM 643 / 9-3)</name>
    <dbReference type="NCBI Taxonomy" id="746697"/>
    <lineage>
        <taxon>Bacteria</taxon>
        <taxon>Pseudomonadati</taxon>
        <taxon>Bacteroidota</taxon>
        <taxon>Flavobacteriia</taxon>
        <taxon>Flavobacteriales</taxon>
        <taxon>Flavobacteriaceae</taxon>
        <taxon>Aequorivita</taxon>
    </lineage>
</organism>
<evidence type="ECO:0000259" key="2">
    <source>
        <dbReference type="Pfam" id="PF08327"/>
    </source>
</evidence>
<dbReference type="STRING" id="746697.Aeqsu_2580"/>
<dbReference type="PATRIC" id="fig|746697.3.peg.2632"/>
<dbReference type="Proteomes" id="UP000006049">
    <property type="component" value="Chromosome"/>
</dbReference>
<evidence type="ECO:0000313" key="4">
    <source>
        <dbReference type="Proteomes" id="UP000006049"/>
    </source>
</evidence>
<dbReference type="HOGENOM" id="CLU_108923_1_0_10"/>
<protein>
    <recommendedName>
        <fullName evidence="2">Activator of Hsp90 ATPase homologue 1/2-like C-terminal domain-containing protein</fullName>
    </recommendedName>
</protein>
<proteinExistence type="inferred from homology"/>
<dbReference type="Pfam" id="PF08327">
    <property type="entry name" value="AHSA1"/>
    <property type="match status" value="1"/>
</dbReference>
<evidence type="ECO:0000313" key="3">
    <source>
        <dbReference type="EMBL" id="AFL82035.1"/>
    </source>
</evidence>
<dbReference type="InterPro" id="IPR023393">
    <property type="entry name" value="START-like_dom_sf"/>
</dbReference>
<dbReference type="AlphaFoldDB" id="I3YYG7"/>
<dbReference type="InterPro" id="IPR013538">
    <property type="entry name" value="ASHA1/2-like_C"/>
</dbReference>
<dbReference type="EMBL" id="CP003280">
    <property type="protein sequence ID" value="AFL82035.1"/>
    <property type="molecule type" value="Genomic_DNA"/>
</dbReference>
<dbReference type="Gene3D" id="3.30.530.20">
    <property type="match status" value="1"/>
</dbReference>
<keyword evidence="4" id="KW-1185">Reference proteome</keyword>
<comment type="similarity">
    <text evidence="1">Belongs to the AHA1 family.</text>
</comment>
<dbReference type="eggNOG" id="COG3832">
    <property type="taxonomic scope" value="Bacteria"/>
</dbReference>
<name>I3YYG7_AEQSU</name>
<dbReference type="KEGG" id="asl:Aeqsu_2580"/>
<dbReference type="CDD" id="cd08897">
    <property type="entry name" value="SRPBCC_CalC_Aha1-like_4"/>
    <property type="match status" value="1"/>
</dbReference>
<accession>I3YYG7</accession>
<feature type="domain" description="Activator of Hsp90 ATPase homologue 1/2-like C-terminal" evidence="2">
    <location>
        <begin position="40"/>
        <end position="161"/>
    </location>
</feature>
<gene>
    <name evidence="3" type="ordered locus">Aeqsu_2580</name>
</gene>
<reference evidence="3 4" key="1">
    <citation type="submission" date="2012-06" db="EMBL/GenBank/DDBJ databases">
        <title>The complete genome of Aequorivita sublithincola DSM 14238.</title>
        <authorList>
            <consortium name="US DOE Joint Genome Institute (JGI-PGF)"/>
            <person name="Lucas S."/>
            <person name="Copeland A."/>
            <person name="Lapidus A."/>
            <person name="Goodwin L."/>
            <person name="Pitluck S."/>
            <person name="Peters L."/>
            <person name="Munk A.C.C."/>
            <person name="Kyrpides N."/>
            <person name="Mavromatis K."/>
            <person name="Pagani I."/>
            <person name="Ivanova N."/>
            <person name="Ovchinnikova G."/>
            <person name="Zeytun A."/>
            <person name="Detter J.C."/>
            <person name="Han C."/>
            <person name="Land M."/>
            <person name="Hauser L."/>
            <person name="Markowitz V."/>
            <person name="Cheng J.-F."/>
            <person name="Hugenholtz P."/>
            <person name="Woyke T."/>
            <person name="Wu D."/>
            <person name="Tindall B."/>
            <person name="Faehnrich R."/>
            <person name="Brambilla E."/>
            <person name="Klenk H.-P."/>
            <person name="Eisen J.A."/>
        </authorList>
    </citation>
    <scope>NUCLEOTIDE SEQUENCE [LARGE SCALE GENOMIC DNA]</scope>
    <source>
        <strain evidence="4">DSM 14238 / LMG 21431 / ACAM 643 / 9-3</strain>
    </source>
</reference>
<sequence>MIAFETFNFEIFIIFDLIHFPLKSTIMNTTKITVEKTINADSKKVWDYWNQPEHITNWNFANYDWCCPKASNDLQVGGKLFTRMEATDGSFGFNFEGIYDEIVPQKKISYKITDGRNVTTTFENLGEKTKVTTVFDAENSNPIEMQRAGWQAILDNFKRYTENN</sequence>